<dbReference type="SUPFAM" id="SSF56112">
    <property type="entry name" value="Protein kinase-like (PK-like)"/>
    <property type="match status" value="1"/>
</dbReference>
<gene>
    <name evidence="2" type="ORF">QOZ98_000364</name>
</gene>
<dbReference type="Gene3D" id="3.90.1200.10">
    <property type="match status" value="1"/>
</dbReference>
<accession>A0ABU0GRG4</accession>
<dbReference type="RefSeq" id="WP_308785830.1">
    <property type="nucleotide sequence ID" value="NZ_JAUSWB010000001.1"/>
</dbReference>
<dbReference type="InterPro" id="IPR011009">
    <property type="entry name" value="Kinase-like_dom_sf"/>
</dbReference>
<protein>
    <submittedName>
        <fullName evidence="2">Spectinomycin phosphotransferase</fullName>
    </submittedName>
</protein>
<keyword evidence="3" id="KW-1185">Reference proteome</keyword>
<comment type="caution">
    <text evidence="2">The sequence shown here is derived from an EMBL/GenBank/DDBJ whole genome shotgun (WGS) entry which is preliminary data.</text>
</comment>
<dbReference type="Pfam" id="PF01636">
    <property type="entry name" value="APH"/>
    <property type="match status" value="1"/>
</dbReference>
<dbReference type="EMBL" id="JAUSWB010000001">
    <property type="protein sequence ID" value="MDQ0427539.1"/>
    <property type="molecule type" value="Genomic_DNA"/>
</dbReference>
<organism evidence="2 3">
    <name type="scientific">Planomicrobium stackebrandtii</name>
    <dbReference type="NCBI Taxonomy" id="253160"/>
    <lineage>
        <taxon>Bacteria</taxon>
        <taxon>Bacillati</taxon>
        <taxon>Bacillota</taxon>
        <taxon>Bacilli</taxon>
        <taxon>Bacillales</taxon>
        <taxon>Caryophanaceae</taxon>
        <taxon>Planomicrobium</taxon>
    </lineage>
</organism>
<evidence type="ECO:0000259" key="1">
    <source>
        <dbReference type="Pfam" id="PF01636"/>
    </source>
</evidence>
<dbReference type="InterPro" id="IPR002575">
    <property type="entry name" value="Aminoglycoside_PTrfase"/>
</dbReference>
<sequence>MNAKSIVEKFGFHPKEEPVSIYPFSPVYRITSFSKNFIVKQTQNPILKARRLMEYTNNLRKQGVKVVVPAILATENPMSIGEETYVVYPFIAGEFYSGRDVEIKDAGRMFGKIHSLSSSKNEFELDPYNVFDFNEAEVKDSVKNIIKNAAAWDIEISPKLESRLMQSVSNQGELKNARLPHVATPHDFKANNLIYTPDPYLVDPDNAGWIPRVFDLALVLLLFHNELATAPDQPFSHAQWHIFLAGYKEFIAFTLVEENYWQKAVEHVFLDEVMWLMADVIEDWQNPAQRNLFEHLIELLMDLEAYDIK</sequence>
<evidence type="ECO:0000313" key="2">
    <source>
        <dbReference type="EMBL" id="MDQ0427539.1"/>
    </source>
</evidence>
<reference evidence="2 3" key="1">
    <citation type="submission" date="2023-07" db="EMBL/GenBank/DDBJ databases">
        <title>Genomic Encyclopedia of Type Strains, Phase IV (KMG-IV): sequencing the most valuable type-strain genomes for metagenomic binning, comparative biology and taxonomic classification.</title>
        <authorList>
            <person name="Goeker M."/>
        </authorList>
    </citation>
    <scope>NUCLEOTIDE SEQUENCE [LARGE SCALE GENOMIC DNA]</scope>
    <source>
        <strain evidence="2 3">DSM 16419</strain>
    </source>
</reference>
<dbReference type="Proteomes" id="UP001241988">
    <property type="component" value="Unassembled WGS sequence"/>
</dbReference>
<evidence type="ECO:0000313" key="3">
    <source>
        <dbReference type="Proteomes" id="UP001241988"/>
    </source>
</evidence>
<name>A0ABU0GRG4_9BACL</name>
<proteinExistence type="predicted"/>
<feature type="domain" description="Aminoglycoside phosphotransferase" evidence="1">
    <location>
        <begin position="27"/>
        <end position="238"/>
    </location>
</feature>